<feature type="region of interest" description="Disordered" evidence="1">
    <location>
        <begin position="291"/>
        <end position="335"/>
    </location>
</feature>
<reference evidence="3 4" key="1">
    <citation type="journal article" date="2009" name="Science">
        <title>Green evolution and dynamic adaptations revealed by genomes of the marine picoeukaryotes Micromonas.</title>
        <authorList>
            <person name="Worden A.Z."/>
            <person name="Lee J.H."/>
            <person name="Mock T."/>
            <person name="Rouze P."/>
            <person name="Simmons M.P."/>
            <person name="Aerts A.L."/>
            <person name="Allen A.E."/>
            <person name="Cuvelier M.L."/>
            <person name="Derelle E."/>
            <person name="Everett M.V."/>
            <person name="Foulon E."/>
            <person name="Grimwood J."/>
            <person name="Gundlach H."/>
            <person name="Henrissat B."/>
            <person name="Napoli C."/>
            <person name="McDonald S.M."/>
            <person name="Parker M.S."/>
            <person name="Rombauts S."/>
            <person name="Salamov A."/>
            <person name="Von Dassow P."/>
            <person name="Badger J.H."/>
            <person name="Coutinho P.M."/>
            <person name="Demir E."/>
            <person name="Dubchak I."/>
            <person name="Gentemann C."/>
            <person name="Eikrem W."/>
            <person name="Gready J.E."/>
            <person name="John U."/>
            <person name="Lanier W."/>
            <person name="Lindquist E.A."/>
            <person name="Lucas S."/>
            <person name="Mayer K.F."/>
            <person name="Moreau H."/>
            <person name="Not F."/>
            <person name="Otillar R."/>
            <person name="Panaud O."/>
            <person name="Pangilinan J."/>
            <person name="Paulsen I."/>
            <person name="Piegu B."/>
            <person name="Poliakov A."/>
            <person name="Robbens S."/>
            <person name="Schmutz J."/>
            <person name="Toulza E."/>
            <person name="Wyss T."/>
            <person name="Zelensky A."/>
            <person name="Zhou K."/>
            <person name="Armbrust E.V."/>
            <person name="Bhattacharya D."/>
            <person name="Goodenough U.W."/>
            <person name="Van de Peer Y."/>
            <person name="Grigoriev I.V."/>
        </authorList>
    </citation>
    <scope>NUCLEOTIDE SEQUENCE [LARGE SCALE GENOMIC DNA]</scope>
    <source>
        <strain evidence="3 4">CCMP1545</strain>
    </source>
</reference>
<dbReference type="GeneID" id="9686650"/>
<keyword evidence="2" id="KW-0472">Membrane</keyword>
<accession>C1MZG0</accession>
<dbReference type="KEGG" id="mpp:MICPUCDRAFT_41301"/>
<evidence type="ECO:0000256" key="1">
    <source>
        <dbReference type="SAM" id="MobiDB-lite"/>
    </source>
</evidence>
<feature type="region of interest" description="Disordered" evidence="1">
    <location>
        <begin position="348"/>
        <end position="375"/>
    </location>
</feature>
<evidence type="ECO:0000313" key="4">
    <source>
        <dbReference type="Proteomes" id="UP000001876"/>
    </source>
</evidence>
<protein>
    <submittedName>
        <fullName evidence="3">Predicted protein</fullName>
    </submittedName>
</protein>
<feature type="compositionally biased region" description="Pro residues" evidence="1">
    <location>
        <begin position="357"/>
        <end position="369"/>
    </location>
</feature>
<proteinExistence type="predicted"/>
<feature type="region of interest" description="Disordered" evidence="1">
    <location>
        <begin position="1"/>
        <end position="37"/>
    </location>
</feature>
<name>C1MZG0_MICPC</name>
<dbReference type="EMBL" id="GG663743">
    <property type="protein sequence ID" value="EEH54861.1"/>
    <property type="molecule type" value="Genomic_DNA"/>
</dbReference>
<keyword evidence="4" id="KW-1185">Reference proteome</keyword>
<dbReference type="Proteomes" id="UP000001876">
    <property type="component" value="Unassembled WGS sequence"/>
</dbReference>
<keyword evidence="2" id="KW-1133">Transmembrane helix</keyword>
<dbReference type="AlphaFoldDB" id="C1MZG0"/>
<feature type="compositionally biased region" description="Low complexity" evidence="1">
    <location>
        <begin position="174"/>
        <end position="192"/>
    </location>
</feature>
<organism evidence="4">
    <name type="scientific">Micromonas pusilla (strain CCMP1545)</name>
    <name type="common">Picoplanktonic green alga</name>
    <dbReference type="NCBI Taxonomy" id="564608"/>
    <lineage>
        <taxon>Eukaryota</taxon>
        <taxon>Viridiplantae</taxon>
        <taxon>Chlorophyta</taxon>
        <taxon>Mamiellophyceae</taxon>
        <taxon>Mamiellales</taxon>
        <taxon>Mamiellaceae</taxon>
        <taxon>Micromonas</taxon>
    </lineage>
</organism>
<feature type="region of interest" description="Disordered" evidence="1">
    <location>
        <begin position="174"/>
        <end position="211"/>
    </location>
</feature>
<sequence>MDEPKRNASDETRREEAAALSLHEPRLPRRAGAARSSPLHLARGAGGLARVSPMTATIDDAERLLVSASFAEASAAASAARLAARDPADRVAAECVWIQAEFKLGALSTHDADAARMLAGTTLEPGGATFEPASLVLWCKLRLHDADDAAGEEAGEAALWTMFERAKERCAAAPSTSSPAAAASTSSPSSAPTGGGTPRAEDETSTGTIEDDIVMGTAAWMYAVHLLCERRKRPDAAAKWLQYAWGFLPPDARERLTDSIVSYCRAGGDGDGGGSGSGGGEAAATTAGIEPAATAGERMPTPSPAPGSARRARSKPGRGRSAAHPRGTPGEEEGAGEIEIEAAGGVLEGDANANRPGTPPAGTPPPPPPRSDRPSTLSELLAAVAESVDGLSFSKMTDATSPTFVRDAAVGGVAAVLAGVAAYAVFAEARGSWRRWRARRGRM</sequence>
<feature type="compositionally biased region" description="Basic residues" evidence="1">
    <location>
        <begin position="310"/>
        <end position="323"/>
    </location>
</feature>
<gene>
    <name evidence="3" type="ORF">MICPUCDRAFT_41301</name>
</gene>
<feature type="transmembrane region" description="Helical" evidence="2">
    <location>
        <begin position="408"/>
        <end position="427"/>
    </location>
</feature>
<keyword evidence="2" id="KW-0812">Transmembrane</keyword>
<evidence type="ECO:0000313" key="3">
    <source>
        <dbReference type="EMBL" id="EEH54861.1"/>
    </source>
</evidence>
<evidence type="ECO:0000256" key="2">
    <source>
        <dbReference type="SAM" id="Phobius"/>
    </source>
</evidence>
<feature type="compositionally biased region" description="Basic and acidic residues" evidence="1">
    <location>
        <begin position="1"/>
        <end position="27"/>
    </location>
</feature>
<dbReference type="RefSeq" id="XP_003061211.1">
    <property type="nucleotide sequence ID" value="XM_003061165.1"/>
</dbReference>